<sequence length="136" mass="14722">MRLHRVLPLALVVLQVALLTACQPPLEVTLASSNEHLPGPAFLIDEPSQDGGPPRYDVIRVLAEDGTQVWHVRALSFDGTRGRRVVYGEAPEGFETVQSPQPLESGRLYSISVSGEASGALRFVVDPDGSVHPEKE</sequence>
<dbReference type="EMBL" id="RAWK01000012">
    <property type="protein sequence ID" value="RKH73705.1"/>
    <property type="molecule type" value="Genomic_DNA"/>
</dbReference>
<comment type="caution">
    <text evidence="2">The sequence shown here is derived from an EMBL/GenBank/DDBJ whole genome shotgun (WGS) entry which is preliminary data.</text>
</comment>
<reference evidence="3" key="1">
    <citation type="submission" date="2018-09" db="EMBL/GenBank/DDBJ databases">
        <authorList>
            <person name="Livingstone P.G."/>
            <person name="Whitworth D.E."/>
        </authorList>
    </citation>
    <scope>NUCLEOTIDE SEQUENCE [LARGE SCALE GENOMIC DNA]</scope>
    <source>
        <strain evidence="3">AB050A</strain>
    </source>
</reference>
<evidence type="ECO:0008006" key="4">
    <source>
        <dbReference type="Google" id="ProtNLM"/>
    </source>
</evidence>
<feature type="chain" id="PRO_5017407893" description="Lipoprotein" evidence="1">
    <location>
        <begin position="22"/>
        <end position="136"/>
    </location>
</feature>
<evidence type="ECO:0000256" key="1">
    <source>
        <dbReference type="SAM" id="SignalP"/>
    </source>
</evidence>
<evidence type="ECO:0000313" key="3">
    <source>
        <dbReference type="Proteomes" id="UP000267003"/>
    </source>
</evidence>
<organism evidence="2 3">
    <name type="scientific">Corallococcus aberystwythensis</name>
    <dbReference type="NCBI Taxonomy" id="2316722"/>
    <lineage>
        <taxon>Bacteria</taxon>
        <taxon>Pseudomonadati</taxon>
        <taxon>Myxococcota</taxon>
        <taxon>Myxococcia</taxon>
        <taxon>Myxococcales</taxon>
        <taxon>Cystobacterineae</taxon>
        <taxon>Myxococcaceae</taxon>
        <taxon>Corallococcus</taxon>
    </lineage>
</organism>
<keyword evidence="1" id="KW-0732">Signal</keyword>
<accession>A0A3A8R4F6</accession>
<feature type="signal peptide" evidence="1">
    <location>
        <begin position="1"/>
        <end position="21"/>
    </location>
</feature>
<dbReference type="Proteomes" id="UP000267003">
    <property type="component" value="Unassembled WGS sequence"/>
</dbReference>
<proteinExistence type="predicted"/>
<evidence type="ECO:0000313" key="2">
    <source>
        <dbReference type="EMBL" id="RKH73705.1"/>
    </source>
</evidence>
<keyword evidence="3" id="KW-1185">Reference proteome</keyword>
<dbReference type="AlphaFoldDB" id="A0A3A8R4F6"/>
<name>A0A3A8R4F6_9BACT</name>
<dbReference type="PROSITE" id="PS51257">
    <property type="entry name" value="PROKAR_LIPOPROTEIN"/>
    <property type="match status" value="1"/>
</dbReference>
<dbReference type="RefSeq" id="WP_120553854.1">
    <property type="nucleotide sequence ID" value="NZ_RAWK01000012.1"/>
</dbReference>
<gene>
    <name evidence="2" type="ORF">D7W81_03360</name>
</gene>
<dbReference type="OrthoDB" id="7203600at2"/>
<protein>
    <recommendedName>
        <fullName evidence="4">Lipoprotein</fullName>
    </recommendedName>
</protein>